<dbReference type="KEGG" id="gxy:GLX_18480"/>
<organism evidence="1 2">
    <name type="scientific">Komagataeibacter medellinensis (strain NBRC 3288 / BCRC 11682 / LMG 1693 / Kondo 51)</name>
    <name type="common">Gluconacetobacter medellinensis</name>
    <dbReference type="NCBI Taxonomy" id="634177"/>
    <lineage>
        <taxon>Bacteria</taxon>
        <taxon>Pseudomonadati</taxon>
        <taxon>Pseudomonadota</taxon>
        <taxon>Alphaproteobacteria</taxon>
        <taxon>Acetobacterales</taxon>
        <taxon>Acetobacteraceae</taxon>
        <taxon>Komagataeibacter</taxon>
    </lineage>
</organism>
<dbReference type="PATRIC" id="fig|634177.7.peg.2102"/>
<evidence type="ECO:0000313" key="1">
    <source>
        <dbReference type="EMBL" id="BAK84260.1"/>
    </source>
</evidence>
<dbReference type="STRING" id="634177.GLX_18480"/>
<sequence>MKQPGFFDVDERLARLSGLGDQLEAFSRTVDFEVFRPDLDRALAYGTILNFVRCGDNLLEEEPPHEH</sequence>
<dbReference type="HOGENOM" id="CLU_2806847_0_0_5"/>
<evidence type="ECO:0000313" key="2">
    <source>
        <dbReference type="Proteomes" id="UP000009044"/>
    </source>
</evidence>
<dbReference type="AlphaFoldDB" id="G2I002"/>
<name>G2I002_KOMMN</name>
<proteinExistence type="predicted"/>
<dbReference type="eggNOG" id="COG3039">
    <property type="taxonomic scope" value="Bacteria"/>
</dbReference>
<reference evidence="2" key="1">
    <citation type="journal article" date="2011" name="J. Bacteriol.">
        <title>Complete genome sequence of NBRC 3288, a unique cellulose-nonproducing strain of Gluconacetobacter xylinus isolated from vinegar.</title>
        <authorList>
            <person name="Ogino H."/>
            <person name="Azuma Y."/>
            <person name="Hosoyama A."/>
            <person name="Nakazawa H."/>
            <person name="Matsutani M."/>
            <person name="Hasegawa A."/>
            <person name="Otsuyama K."/>
            <person name="Matsushita K."/>
            <person name="Fujita N."/>
            <person name="Shirai M."/>
        </authorList>
    </citation>
    <scope>NUCLEOTIDE SEQUENCE [LARGE SCALE GENOMIC DNA]</scope>
    <source>
        <strain evidence="2">NBRC 3288 / BCRC 11682 / LMG 1693</strain>
    </source>
</reference>
<protein>
    <submittedName>
        <fullName evidence="1">Transposase</fullName>
    </submittedName>
</protein>
<dbReference type="EMBL" id="AP012159">
    <property type="protein sequence ID" value="BAK84260.1"/>
    <property type="molecule type" value="Genomic_DNA"/>
</dbReference>
<gene>
    <name evidence="1" type="ordered locus">GLX_18480</name>
</gene>
<accession>G2I002</accession>
<dbReference type="Proteomes" id="UP000009044">
    <property type="component" value="Chromosome"/>
</dbReference>